<dbReference type="Gene3D" id="3.40.1280.10">
    <property type="match status" value="1"/>
</dbReference>
<evidence type="ECO:0000256" key="2">
    <source>
        <dbReference type="ARBA" id="ARBA00022679"/>
    </source>
</evidence>
<dbReference type="PANTHER" id="PTHR12029:SF11">
    <property type="entry name" value="METHYLTRANSFERASE TARBP1-RELATED"/>
    <property type="match status" value="1"/>
</dbReference>
<dbReference type="Proteomes" id="UP000075881">
    <property type="component" value="Unassembled WGS sequence"/>
</dbReference>
<sequence length="1405" mass="160870">MNFQTKFVQDLCTTDTKICEELIQAALNEPIFLQNVQNLRKQSLEALVYMLLMKLRGKLPDTMLSRDKFSLKRIVSLVHQNGLRLQEDSETFRWMLSALTLMVLDETDQQVVQSELETFVNRFDRDLHEIPVYYDVLQTFLILAKEMPELIPIFSRLNGEHMIRRLTSDSKAIRMKSLACLQTLLEFNAHLYRQWLSLLQSPHTIIESKVFLLHQLLETLLRLGDRKAEDILQTLQLDHIWLIVIEGITINDAVCRKETLATVQHAIGYAQQCGVDLIGQYFYWSQDKSTAEALTNAWQSFVTIVEALNESQTHLILPALEMIEKVHPLHVAWKNVLLRLILQHENGRVANYGLNYFLKHHAFDPTELELEKHFLNAFNRAALLENVQETITNLSEYYRTREAFAYLVQTLPEIGWKSVPYYCLVSVIHKFTDELADECKLGMAEMTAMVRSLTSCVKLCHDIKNVPLRYVTFVLLVKSINHFSSPTTDINLLLAIVAEIEKLTTIFSISLEHFQSDDGSTFCDHISDSALMKLLDRINPADTFFVKQVLAYRILDREYIKHEEMLNALIHSNVPVCLKMFQDFPKLVPLLFAKISDIVESTISSVNRGKETGEIISHKTFALLAEIFSLTGSTDMFDKPPLLNEQAELHQHLAELVSDRLECFDYVQSSAKETIQLTHLIAGQNKPTLAYRFFTSVSLKELKECFGRHQTEEPPSIDQLYTMVAEIYLCCRQRWAQSVEMFRTEDDWSKLISLLDVGNIYVLTLVIEILHTDSVKLGPECYDDEIRLTVVDRCYVEILNYRKSDHFMRLMEKFVRMLFHPYVAWKPDTIESEGETISGFVTNYVRLLLEQATTISGLANIVFESMFQLPVELFFDWLGFDKILLQGMIFGDVTKRDQKLESDVIESSGVHIPFKQQSRHLSQADARVRVLCVLVLYRIAGTNHPSAVLFLLKVERMLIERFTQITKAKERYYADSVTHRQKLRIVQALCVILKLTGTQPYPLLNAMLYETNQPNINYLFELIMADSTIDTLTLANALRNEQVKVSGIQSVFVILWLRCCREKALDKQYINLLLPWTMAQNFSTRLYAQITIKKLLGRFAHQDSGPFKQIYDAVNSYLRQGNLERNIERCMKDFRFSSVLDCHNLLTLENVFHNIPKVSGVPEEDVPGTAVLLECLTMHGGCGADKLGHALDFETLPAEKRETLFLAQSVGGTDFVQRKIVPLKSLEPSQDLMLGLPQHLCVKKMDCTDGLIVVASLVNRAPNLGGLARTGEIFAIKQLVINSLQDIGNKEFQALSMTAEKWLNVGELKTHKVLEYLREMKDKGYAVVGAEQTTGSKPIQELQFPKKCILVLGHEKNGLPAEIIRHLDLIGEIPQFGVVRSLNVHVTGAIFMWEYAKQHHVVATE</sequence>
<dbReference type="SUPFAM" id="SSF75217">
    <property type="entry name" value="alpha/beta knot"/>
    <property type="match status" value="1"/>
</dbReference>
<dbReference type="PANTHER" id="PTHR12029">
    <property type="entry name" value="RNA METHYLTRANSFERASE"/>
    <property type="match status" value="1"/>
</dbReference>
<dbReference type="InterPro" id="IPR029028">
    <property type="entry name" value="Alpha/beta_knot_MTases"/>
</dbReference>
<dbReference type="InterPro" id="IPR029026">
    <property type="entry name" value="tRNA_m1G_MTases_N"/>
</dbReference>
<feature type="domain" description="tRNA/rRNA methyltransferase SpoU type" evidence="3">
    <location>
        <begin position="1251"/>
        <end position="1393"/>
    </location>
</feature>
<dbReference type="VEuPathDB" id="VectorBase:ACHR000508"/>
<evidence type="ECO:0000259" key="3">
    <source>
        <dbReference type="Pfam" id="PF00588"/>
    </source>
</evidence>
<reference evidence="5" key="1">
    <citation type="submission" date="2013-03" db="EMBL/GenBank/DDBJ databases">
        <title>The Genome Sequence of Anopheles christyi ACHKN1017.</title>
        <authorList>
            <consortium name="The Broad Institute Genomics Platform"/>
            <person name="Neafsey D.E."/>
            <person name="Besansky N."/>
            <person name="Walker B."/>
            <person name="Young S.K."/>
            <person name="Zeng Q."/>
            <person name="Gargeya S."/>
            <person name="Fitzgerald M."/>
            <person name="Haas B."/>
            <person name="Abouelleil A."/>
            <person name="Allen A.W."/>
            <person name="Alvarado L."/>
            <person name="Arachchi H.M."/>
            <person name="Berlin A.M."/>
            <person name="Chapman S.B."/>
            <person name="Gainer-Dewar J."/>
            <person name="Goldberg J."/>
            <person name="Griggs A."/>
            <person name="Gujja S."/>
            <person name="Hansen M."/>
            <person name="Howarth C."/>
            <person name="Imamovic A."/>
            <person name="Ireland A."/>
            <person name="Larimer J."/>
            <person name="McCowan C."/>
            <person name="Murphy C."/>
            <person name="Pearson M."/>
            <person name="Poon T.W."/>
            <person name="Priest M."/>
            <person name="Roberts A."/>
            <person name="Saif S."/>
            <person name="Shea T."/>
            <person name="Sisk P."/>
            <person name="Sykes S."/>
            <person name="Wortman J."/>
            <person name="Nusbaum C."/>
            <person name="Birren B."/>
        </authorList>
    </citation>
    <scope>NUCLEOTIDE SEQUENCE [LARGE SCALE GENOMIC DNA]</scope>
    <source>
        <strain evidence="5">ACHKN1017</strain>
    </source>
</reference>
<keyword evidence="2" id="KW-0808">Transferase</keyword>
<dbReference type="InterPro" id="IPR045330">
    <property type="entry name" value="TRM3/TARBP1"/>
</dbReference>
<dbReference type="InterPro" id="IPR044748">
    <property type="entry name" value="Trm3/TARBP1_C"/>
</dbReference>
<evidence type="ECO:0000313" key="5">
    <source>
        <dbReference type="Proteomes" id="UP000075881"/>
    </source>
</evidence>
<evidence type="ECO:0000313" key="4">
    <source>
        <dbReference type="EnsemblMetazoa" id="ACHR000508-PA"/>
    </source>
</evidence>
<dbReference type="GO" id="GO:0003723">
    <property type="term" value="F:RNA binding"/>
    <property type="evidence" value="ECO:0007669"/>
    <property type="project" value="InterPro"/>
</dbReference>
<keyword evidence="1" id="KW-0489">Methyltransferase</keyword>
<dbReference type="CDD" id="cd18091">
    <property type="entry name" value="SpoU-like_TRM3-like"/>
    <property type="match status" value="1"/>
</dbReference>
<dbReference type="STRING" id="43041.A0A182JPS4"/>
<reference evidence="4" key="2">
    <citation type="submission" date="2020-05" db="UniProtKB">
        <authorList>
            <consortium name="EnsemblMetazoa"/>
        </authorList>
    </citation>
    <scope>IDENTIFICATION</scope>
    <source>
        <strain evidence="4">ACHKN1017</strain>
    </source>
</reference>
<proteinExistence type="predicted"/>
<keyword evidence="5" id="KW-1185">Reference proteome</keyword>
<dbReference type="EnsemblMetazoa" id="ACHR000508-RA">
    <property type="protein sequence ID" value="ACHR000508-PA"/>
    <property type="gene ID" value="ACHR000508"/>
</dbReference>
<dbReference type="Pfam" id="PF00588">
    <property type="entry name" value="SpoU_methylase"/>
    <property type="match status" value="1"/>
</dbReference>
<accession>A0A182JPS4</accession>
<protein>
    <recommendedName>
        <fullName evidence="3">tRNA/rRNA methyltransferase SpoU type domain-containing protein</fullName>
    </recommendedName>
</protein>
<dbReference type="GO" id="GO:0016423">
    <property type="term" value="F:tRNA (guanine) methyltransferase activity"/>
    <property type="evidence" value="ECO:0007669"/>
    <property type="project" value="InterPro"/>
</dbReference>
<organism evidence="4 5">
    <name type="scientific">Anopheles christyi</name>
    <dbReference type="NCBI Taxonomy" id="43041"/>
    <lineage>
        <taxon>Eukaryota</taxon>
        <taxon>Metazoa</taxon>
        <taxon>Ecdysozoa</taxon>
        <taxon>Arthropoda</taxon>
        <taxon>Hexapoda</taxon>
        <taxon>Insecta</taxon>
        <taxon>Pterygota</taxon>
        <taxon>Neoptera</taxon>
        <taxon>Endopterygota</taxon>
        <taxon>Diptera</taxon>
        <taxon>Nematocera</taxon>
        <taxon>Culicoidea</taxon>
        <taxon>Culicidae</taxon>
        <taxon>Anophelinae</taxon>
        <taxon>Anopheles</taxon>
    </lineage>
</organism>
<name>A0A182JPS4_9DIPT</name>
<dbReference type="InterPro" id="IPR001537">
    <property type="entry name" value="SpoU_MeTrfase"/>
</dbReference>
<evidence type="ECO:0000256" key="1">
    <source>
        <dbReference type="ARBA" id="ARBA00022603"/>
    </source>
</evidence>
<dbReference type="GO" id="GO:0030488">
    <property type="term" value="P:tRNA methylation"/>
    <property type="evidence" value="ECO:0007669"/>
    <property type="project" value="InterPro"/>
</dbReference>